<dbReference type="InterPro" id="IPR011989">
    <property type="entry name" value="ARM-like"/>
</dbReference>
<keyword evidence="5" id="KW-0812">Transmembrane</keyword>
<dbReference type="SUPFAM" id="SSF48371">
    <property type="entry name" value="ARM repeat"/>
    <property type="match status" value="1"/>
</dbReference>
<evidence type="ECO:0000256" key="3">
    <source>
        <dbReference type="ARBA" id="ARBA00022737"/>
    </source>
</evidence>
<feature type="region of interest" description="Disordered" evidence="4">
    <location>
        <begin position="257"/>
        <end position="295"/>
    </location>
</feature>
<dbReference type="InterPro" id="IPR016024">
    <property type="entry name" value="ARM-type_fold"/>
</dbReference>
<keyword evidence="5" id="KW-0472">Membrane</keyword>
<feature type="transmembrane region" description="Helical" evidence="5">
    <location>
        <begin position="502"/>
        <end position="527"/>
    </location>
</feature>
<organism evidence="6">
    <name type="scientific">Zea mays</name>
    <name type="common">Maize</name>
    <dbReference type="NCBI Taxonomy" id="4577"/>
    <lineage>
        <taxon>Eukaryota</taxon>
        <taxon>Viridiplantae</taxon>
        <taxon>Streptophyta</taxon>
        <taxon>Embryophyta</taxon>
        <taxon>Tracheophyta</taxon>
        <taxon>Spermatophyta</taxon>
        <taxon>Magnoliopsida</taxon>
        <taxon>Liliopsida</taxon>
        <taxon>Poales</taxon>
        <taxon>Poaceae</taxon>
        <taxon>PACMAD clade</taxon>
        <taxon>Panicoideae</taxon>
        <taxon>Andropogonodae</taxon>
        <taxon>Andropogoneae</taxon>
        <taxon>Tripsacinae</taxon>
        <taxon>Zea</taxon>
    </lineage>
</organism>
<gene>
    <name evidence="6" type="ORF">ZEAMMB73_Zm00001d023230</name>
</gene>
<proteinExistence type="inferred from homology"/>
<name>A0A1D6IQU1_MAIZE</name>
<protein>
    <submittedName>
        <fullName evidence="6">Regulatory-associated protein of TOR 1</fullName>
    </submittedName>
</protein>
<dbReference type="FunFam" id="1.25.10.10:FF:000145">
    <property type="entry name" value="Regulatory-associated protein of TOR 1"/>
    <property type="match status" value="1"/>
</dbReference>
<evidence type="ECO:0000256" key="2">
    <source>
        <dbReference type="ARBA" id="ARBA00022574"/>
    </source>
</evidence>
<feature type="compositionally biased region" description="Low complexity" evidence="4">
    <location>
        <begin position="283"/>
        <end position="295"/>
    </location>
</feature>
<comment type="similarity">
    <text evidence="1">Belongs to the WD repeat RAPTOR family.</text>
</comment>
<dbReference type="AlphaFoldDB" id="A0A1D6IQU1"/>
<evidence type="ECO:0000256" key="1">
    <source>
        <dbReference type="ARBA" id="ARBA00009257"/>
    </source>
</evidence>
<dbReference type="Pfam" id="PF02985">
    <property type="entry name" value="HEAT"/>
    <property type="match status" value="1"/>
</dbReference>
<keyword evidence="3" id="KW-0677">Repeat</keyword>
<evidence type="ECO:0000256" key="4">
    <source>
        <dbReference type="SAM" id="MobiDB-lite"/>
    </source>
</evidence>
<dbReference type="Gene3D" id="1.25.10.10">
    <property type="entry name" value="Leucine-rich Repeat Variant"/>
    <property type="match status" value="1"/>
</dbReference>
<evidence type="ECO:0000313" key="6">
    <source>
        <dbReference type="EMBL" id="AQK38649.1"/>
    </source>
</evidence>
<dbReference type="InterPro" id="IPR000357">
    <property type="entry name" value="HEAT"/>
</dbReference>
<dbReference type="InterPro" id="IPR004083">
    <property type="entry name" value="Raptor"/>
</dbReference>
<feature type="compositionally biased region" description="Polar residues" evidence="4">
    <location>
        <begin position="269"/>
        <end position="281"/>
    </location>
</feature>
<dbReference type="PANTHER" id="PTHR12848">
    <property type="entry name" value="REGULATORY-ASSOCIATED PROTEIN OF MTOR"/>
    <property type="match status" value="1"/>
</dbReference>
<sequence length="573" mass="62926">MELRQILVFIWTKILSLDKSCQVDLVKDGGHTYFVRFLDSLDAYPEQRAMAAFVLAVIVDGHRTGQEACMNAGLIDVCLRHLQPENPHDSQTEPLLLQWLCLCLGKLWEDFPDVQLLTLQTNTPEIVLCLLSEPQPEVRAAAVFALGTLLDTTSSNGADDDSDYDEKVKAEINVVRSLLQISSDASPLVRSEVAIALTRFALGHNKHLKSVAAEYWKPQSNSLLKSLPSLANINNPNNVYSPNNILQGSIGPVLRVGSDSSAAGRDGRMSTSSPIATSSIMHGSPQSDDSSQLSDSGLLLRENASNGGPGYTRSRPVDNVIYSQFISTMCSFAKDPYPRIATIGRRALSLIGVEQVVMKNTRFNSGGAHRGETSASNFGMARSSSWLDMNSGNNLIKFRTPPVSPPQHDFLPGLRRVCSMEFGQHPISSPDGLAVPLLSSAAATSNAELSILPQSTIYNWSCGHFSRPLLIGSDDNEEANARREERERLALDYIAKCQRSCMWTYISLHYILLVGFLDYLSVIFWLFTLGIAACKMTNQIASWDTRFELGTKTALLLPFSPIVVAADENEQIR</sequence>
<evidence type="ECO:0000256" key="5">
    <source>
        <dbReference type="SAM" id="Phobius"/>
    </source>
</evidence>
<reference evidence="6" key="1">
    <citation type="submission" date="2015-12" db="EMBL/GenBank/DDBJ databases">
        <title>Update maize B73 reference genome by single molecule sequencing technologies.</title>
        <authorList>
            <consortium name="Maize Genome Sequencing Project"/>
            <person name="Ware D."/>
        </authorList>
    </citation>
    <scope>NUCLEOTIDE SEQUENCE</scope>
    <source>
        <tissue evidence="6">Seedling</tissue>
    </source>
</reference>
<keyword evidence="2" id="KW-0853">WD repeat</keyword>
<keyword evidence="5" id="KW-1133">Transmembrane helix</keyword>
<dbReference type="PANTHER" id="PTHR12848:SF16">
    <property type="entry name" value="REGULATORY-ASSOCIATED PROTEIN OF MTOR"/>
    <property type="match status" value="1"/>
</dbReference>
<dbReference type="EMBL" id="CM000786">
    <property type="protein sequence ID" value="AQK38649.1"/>
    <property type="molecule type" value="Genomic_DNA"/>
</dbReference>
<accession>A0A1D6IQU1</accession>
<dbReference type="GO" id="GO:0031931">
    <property type="term" value="C:TORC1 complex"/>
    <property type="evidence" value="ECO:0007669"/>
    <property type="project" value="InterPro"/>
</dbReference>
<dbReference type="GO" id="GO:0031929">
    <property type="term" value="P:TOR signaling"/>
    <property type="evidence" value="ECO:0007669"/>
    <property type="project" value="InterPro"/>
</dbReference>